<dbReference type="Proteomes" id="UP000255265">
    <property type="component" value="Unassembled WGS sequence"/>
</dbReference>
<gene>
    <name evidence="4" type="ORF">DFR41_105156</name>
</gene>
<comment type="similarity">
    <text evidence="1 3">Belongs to the enoyl-CoA hydratase/isomerase family.</text>
</comment>
<dbReference type="SUPFAM" id="SSF52096">
    <property type="entry name" value="ClpP/crotonase"/>
    <property type="match status" value="1"/>
</dbReference>
<dbReference type="InterPro" id="IPR001753">
    <property type="entry name" value="Enoyl-CoA_hydra/iso"/>
</dbReference>
<organism evidence="4 5">
    <name type="scientific">Pseudacidovorax intermedius</name>
    <dbReference type="NCBI Taxonomy" id="433924"/>
    <lineage>
        <taxon>Bacteria</taxon>
        <taxon>Pseudomonadati</taxon>
        <taxon>Pseudomonadota</taxon>
        <taxon>Betaproteobacteria</taxon>
        <taxon>Burkholderiales</taxon>
        <taxon>Comamonadaceae</taxon>
        <taxon>Pseudacidovorax</taxon>
    </lineage>
</organism>
<dbReference type="OrthoDB" id="9807606at2"/>
<dbReference type="InterPro" id="IPR014748">
    <property type="entry name" value="Enoyl-CoA_hydra_C"/>
</dbReference>
<protein>
    <submittedName>
        <fullName evidence="4">Enoyl-CoA hydratase/carnithine racemase</fullName>
    </submittedName>
</protein>
<dbReference type="PROSITE" id="PS00166">
    <property type="entry name" value="ENOYL_COA_HYDRATASE"/>
    <property type="match status" value="1"/>
</dbReference>
<reference evidence="4 5" key="1">
    <citation type="submission" date="2018-07" db="EMBL/GenBank/DDBJ databases">
        <title>Genomic Encyclopedia of Type Strains, Phase IV (KMG-IV): sequencing the most valuable type-strain genomes for metagenomic binning, comparative biology and taxonomic classification.</title>
        <authorList>
            <person name="Goeker M."/>
        </authorList>
    </citation>
    <scope>NUCLEOTIDE SEQUENCE [LARGE SCALE GENOMIC DNA]</scope>
    <source>
        <strain evidence="4 5">DSM 21352</strain>
    </source>
</reference>
<accession>A0A370FDX3</accession>
<dbReference type="PANTHER" id="PTHR11941:SF54">
    <property type="entry name" value="ENOYL-COA HYDRATASE, MITOCHONDRIAL"/>
    <property type="match status" value="1"/>
</dbReference>
<evidence type="ECO:0000256" key="2">
    <source>
        <dbReference type="ARBA" id="ARBA00023239"/>
    </source>
</evidence>
<dbReference type="InterPro" id="IPR029045">
    <property type="entry name" value="ClpP/crotonase-like_dom_sf"/>
</dbReference>
<name>A0A370FDX3_9BURK</name>
<dbReference type="InterPro" id="IPR018376">
    <property type="entry name" value="Enoyl-CoA_hyd/isom_CS"/>
</dbReference>
<dbReference type="FunFam" id="3.90.226.10:FF:000009">
    <property type="entry name" value="Carnitinyl-CoA dehydratase"/>
    <property type="match status" value="1"/>
</dbReference>
<evidence type="ECO:0000256" key="1">
    <source>
        <dbReference type="ARBA" id="ARBA00005254"/>
    </source>
</evidence>
<dbReference type="CDD" id="cd06558">
    <property type="entry name" value="crotonase-like"/>
    <property type="match status" value="1"/>
</dbReference>
<keyword evidence="2" id="KW-0456">Lyase</keyword>
<dbReference type="EMBL" id="QQAV01000005">
    <property type="protein sequence ID" value="RDI24241.1"/>
    <property type="molecule type" value="Genomic_DNA"/>
</dbReference>
<evidence type="ECO:0000313" key="4">
    <source>
        <dbReference type="EMBL" id="RDI24241.1"/>
    </source>
</evidence>
<keyword evidence="5" id="KW-1185">Reference proteome</keyword>
<dbReference type="AlphaFoldDB" id="A0A370FDX3"/>
<proteinExistence type="inferred from homology"/>
<evidence type="ECO:0000256" key="3">
    <source>
        <dbReference type="RuleBase" id="RU003707"/>
    </source>
</evidence>
<dbReference type="GO" id="GO:0016836">
    <property type="term" value="F:hydro-lyase activity"/>
    <property type="evidence" value="ECO:0007669"/>
    <property type="project" value="UniProtKB-ARBA"/>
</dbReference>
<dbReference type="FunFam" id="1.10.12.10:FF:000001">
    <property type="entry name" value="Probable enoyl-CoA hydratase, mitochondrial"/>
    <property type="match status" value="1"/>
</dbReference>
<dbReference type="PANTHER" id="PTHR11941">
    <property type="entry name" value="ENOYL-COA HYDRATASE-RELATED"/>
    <property type="match status" value="1"/>
</dbReference>
<evidence type="ECO:0000313" key="5">
    <source>
        <dbReference type="Proteomes" id="UP000255265"/>
    </source>
</evidence>
<sequence length="273" mass="29325">MTTPTSPADHVELGTLTYAVQGHVAVITLNRPERMNTIGSTMKPDLAQAFLQLARADERVRAVVLTGAGDRAFCAGADIKERADHQIGANDFFVAQKATHDLLRDIEEFEKPVIAAINGVALGGGLEIALCCDLRIAADHAKFGLPEARIGALPAAGGTQRLPRLIGEARAKYLMFTAAQIDAAEALQMGIVNQVCPGAELMTEAMKLAGTVAAMPPLSIRLIKRAVNRGMQTDLDSGLEYERYAAAMLIDSEDRKEGMRAFVEKRAPVFKGR</sequence>
<dbReference type="Pfam" id="PF00378">
    <property type="entry name" value="ECH_1"/>
    <property type="match status" value="1"/>
</dbReference>
<comment type="caution">
    <text evidence="4">The sequence shown here is derived from an EMBL/GenBank/DDBJ whole genome shotgun (WGS) entry which is preliminary data.</text>
</comment>
<dbReference type="RefSeq" id="WP_017762388.1">
    <property type="nucleotide sequence ID" value="NZ_QQAV01000005.1"/>
</dbReference>
<dbReference type="Gene3D" id="1.10.12.10">
    <property type="entry name" value="Lyase 2-enoyl-coa Hydratase, Chain A, domain 2"/>
    <property type="match status" value="1"/>
</dbReference>
<dbReference type="GO" id="GO:0006635">
    <property type="term" value="P:fatty acid beta-oxidation"/>
    <property type="evidence" value="ECO:0007669"/>
    <property type="project" value="TreeGrafter"/>
</dbReference>
<dbReference type="Gene3D" id="3.90.226.10">
    <property type="entry name" value="2-enoyl-CoA Hydratase, Chain A, domain 1"/>
    <property type="match status" value="1"/>
</dbReference>